<dbReference type="AlphaFoldDB" id="L9Y546"/>
<evidence type="ECO:0000313" key="2">
    <source>
        <dbReference type="Proteomes" id="UP000011593"/>
    </source>
</evidence>
<sequence length="56" mass="6377">MRSKRPIIRQCKNLAKQHVDNPDEPAAPDGASGFAEWTQIAFILLHAELDKDFRET</sequence>
<comment type="caution">
    <text evidence="1">The sequence shown here is derived from an EMBL/GenBank/DDBJ whole genome shotgun (WGS) entry which is preliminary data.</text>
</comment>
<dbReference type="EMBL" id="AOIE01000123">
    <property type="protein sequence ID" value="ELY69199.1"/>
    <property type="molecule type" value="Genomic_DNA"/>
</dbReference>
<proteinExistence type="predicted"/>
<gene>
    <name evidence="1" type="ORF">C488_20967</name>
</gene>
<evidence type="ECO:0000313" key="1">
    <source>
        <dbReference type="EMBL" id="ELY69199.1"/>
    </source>
</evidence>
<name>L9Y546_NATP1</name>
<accession>L9Y546</accession>
<reference evidence="1 2" key="1">
    <citation type="journal article" date="2014" name="PLoS Genet.">
        <title>Phylogenetically driven sequencing of extremely halophilic archaea reveals strategies for static and dynamic osmo-response.</title>
        <authorList>
            <person name="Becker E.A."/>
            <person name="Seitzer P.M."/>
            <person name="Tritt A."/>
            <person name="Larsen D."/>
            <person name="Krusor M."/>
            <person name="Yao A.I."/>
            <person name="Wu D."/>
            <person name="Madern D."/>
            <person name="Eisen J.A."/>
            <person name="Darling A.E."/>
            <person name="Facciotti M.T."/>
        </authorList>
    </citation>
    <scope>NUCLEOTIDE SEQUENCE [LARGE SCALE GENOMIC DNA]</scope>
    <source>
        <strain evidence="1 2">DSM 15624</strain>
    </source>
</reference>
<keyword evidence="2" id="KW-1185">Reference proteome</keyword>
<organism evidence="1 2">
    <name type="scientific">Natrinema pellirubrum (strain DSM 15624 / CIP 106293 / JCM 10476 / NCIMB 786 / 157)</name>
    <dbReference type="NCBI Taxonomy" id="797303"/>
    <lineage>
        <taxon>Archaea</taxon>
        <taxon>Methanobacteriati</taxon>
        <taxon>Methanobacteriota</taxon>
        <taxon>Stenosarchaea group</taxon>
        <taxon>Halobacteria</taxon>
        <taxon>Halobacteriales</taxon>
        <taxon>Natrialbaceae</taxon>
        <taxon>Natrinema</taxon>
    </lineage>
</organism>
<protein>
    <submittedName>
        <fullName evidence="1">Transposase (ISH1)</fullName>
    </submittedName>
</protein>
<feature type="non-terminal residue" evidence="1">
    <location>
        <position position="56"/>
    </location>
</feature>
<dbReference type="Proteomes" id="UP000011593">
    <property type="component" value="Unassembled WGS sequence"/>
</dbReference>